<organism evidence="2 3">
    <name type="scientific">Smittium culicis</name>
    <dbReference type="NCBI Taxonomy" id="133412"/>
    <lineage>
        <taxon>Eukaryota</taxon>
        <taxon>Fungi</taxon>
        <taxon>Fungi incertae sedis</taxon>
        <taxon>Zoopagomycota</taxon>
        <taxon>Kickxellomycotina</taxon>
        <taxon>Harpellomycetes</taxon>
        <taxon>Harpellales</taxon>
        <taxon>Legeriomycetaceae</taxon>
        <taxon>Smittium</taxon>
    </lineage>
</organism>
<keyword evidence="3" id="KW-1185">Reference proteome</keyword>
<reference evidence="2 3" key="1">
    <citation type="submission" date="2017-01" db="EMBL/GenBank/DDBJ databases">
        <authorList>
            <person name="Mah S.A."/>
            <person name="Swanson W.J."/>
            <person name="Moy G.W."/>
            <person name="Vacquier V.D."/>
        </authorList>
    </citation>
    <scope>NUCLEOTIDE SEQUENCE [LARGE SCALE GENOMIC DNA]</scope>
    <source>
        <strain evidence="2 3">GSMNP</strain>
    </source>
</reference>
<name>A0A1R1XGX7_9FUNG</name>
<evidence type="ECO:0000313" key="3">
    <source>
        <dbReference type="Proteomes" id="UP000187283"/>
    </source>
</evidence>
<dbReference type="EMBL" id="LSSN01003289">
    <property type="protein sequence ID" value="OMJ13884.1"/>
    <property type="molecule type" value="Genomic_DNA"/>
</dbReference>
<evidence type="ECO:0000313" key="2">
    <source>
        <dbReference type="EMBL" id="OMJ13884.1"/>
    </source>
</evidence>
<sequence>MNLYQNQVYYPGNNRFLQNAPITHQSARYYNNSSNSNMQNTRVNSVHFSNNNVSRINCVDNSAHSRFKRNNTNTLLVPRTMGVSRLNNEPQLNSRSSLHPNLVNNLNANKISVARTNYNVNGPNTGVRFNSVSGYPSGFRSALGHNNDANDIRKEYFDSYTPSVPIREKYSTEAPKVVHTSFAHKLQQQVVLTPTKEDKEKTKPKKDTKIVPDVSDFKLDLNFDNFTISSSSESSSPKKTESEPKKKKKVTLPSINSSETLSCSISNKSSDNLDSSSSSLNFMDDVFSAISSKQKEKEKALISKNTSPVNTQNTSPIPNHIQNHHNHGNYYNYNSYNSTPSRNMYYTMSSVPNLPAFQRNYDGYQNNQYNQNNNFHSYQRGNSNIYERPVLNQNQFYNGGNYPDSIRASRSKDISSDSFETICFTRGQHKSESSSSISTMNEHFEAQQLSKMGPVGAVPDNWRYINNMNKNYYY</sequence>
<dbReference type="AlphaFoldDB" id="A0A1R1XGX7"/>
<proteinExistence type="predicted"/>
<gene>
    <name evidence="2" type="ORF">AYI70_g8239</name>
</gene>
<protein>
    <submittedName>
        <fullName evidence="2">Uncharacterized protein</fullName>
    </submittedName>
</protein>
<evidence type="ECO:0000256" key="1">
    <source>
        <dbReference type="SAM" id="MobiDB-lite"/>
    </source>
</evidence>
<feature type="region of interest" description="Disordered" evidence="1">
    <location>
        <begin position="229"/>
        <end position="253"/>
    </location>
</feature>
<dbReference type="OrthoDB" id="5580016at2759"/>
<dbReference type="Proteomes" id="UP000187283">
    <property type="component" value="Unassembled WGS sequence"/>
</dbReference>
<comment type="caution">
    <text evidence="2">The sequence shown here is derived from an EMBL/GenBank/DDBJ whole genome shotgun (WGS) entry which is preliminary data.</text>
</comment>
<accession>A0A1R1XGX7</accession>